<name>A0A5B9EBA1_9BACT</name>
<dbReference type="InterPro" id="IPR007235">
    <property type="entry name" value="Glyco_trans_28_C"/>
</dbReference>
<dbReference type="AlphaFoldDB" id="A0A5B9EBA1"/>
<feature type="domain" description="Glycosyl transferase family 28 C-terminal" evidence="1">
    <location>
        <begin position="239"/>
        <end position="339"/>
    </location>
</feature>
<organism evidence="2 3">
    <name type="scientific">Terriglobus albidus</name>
    <dbReference type="NCBI Taxonomy" id="1592106"/>
    <lineage>
        <taxon>Bacteria</taxon>
        <taxon>Pseudomonadati</taxon>
        <taxon>Acidobacteriota</taxon>
        <taxon>Terriglobia</taxon>
        <taxon>Terriglobales</taxon>
        <taxon>Acidobacteriaceae</taxon>
        <taxon>Terriglobus</taxon>
    </lineage>
</organism>
<reference evidence="2 3" key="1">
    <citation type="submission" date="2019-08" db="EMBL/GenBank/DDBJ databases">
        <title>Complete genome sequence of Terriglobus albidus strain ORNL.</title>
        <authorList>
            <person name="Podar M."/>
        </authorList>
    </citation>
    <scope>NUCLEOTIDE SEQUENCE [LARGE SCALE GENOMIC DNA]</scope>
    <source>
        <strain evidence="2 3">ORNL</strain>
    </source>
</reference>
<dbReference type="KEGG" id="talb:FTW19_04275"/>
<keyword evidence="3" id="KW-1185">Reference proteome</keyword>
<sequence length="394" mass="43296">MLATSCYIHIVNMGTDIAVSSSSVSRRSMPEKLTILFQAPNRVGLGHMNRLANIADRLHSFGEHVYTPFIVQGLTHSFLESRGFDAIAIPAFSTRSKNSLWNSEDTARSFLLSLSELILATHKPDLVVFDSFPSLEFAEATQQADIPMAICIRRVKDFDRYAQDPRVAQVLHASKILIVPHSEDEFTLPEPFQRKTAYVGPIVRELPIDPQPMALPESTLAGKIVVITGGGGGHSSVLAFYNLALDAFRRLSEVESSLTCVLMAGPLFDQWRHLRDIPGVYIRSFSSDSLDIFATANLVITQAGYNTLAELFYLATPSICIPASRGFDDQFARANSYAKTCDYIETYEGASAAELAAKMETLLARSIPRSRPTPPSGALEAAVLLHNIALAHRH</sequence>
<dbReference type="GO" id="GO:0016758">
    <property type="term" value="F:hexosyltransferase activity"/>
    <property type="evidence" value="ECO:0007669"/>
    <property type="project" value="InterPro"/>
</dbReference>
<dbReference type="Pfam" id="PF04101">
    <property type="entry name" value="Glyco_tran_28_C"/>
    <property type="match status" value="1"/>
</dbReference>
<protein>
    <recommendedName>
        <fullName evidence="1">Glycosyl transferase family 28 C-terminal domain-containing protein</fullName>
    </recommendedName>
</protein>
<dbReference type="PANTHER" id="PTHR21015:SF22">
    <property type="entry name" value="GLYCOSYLTRANSFERASE"/>
    <property type="match status" value="1"/>
</dbReference>
<dbReference type="Gene3D" id="3.40.50.2000">
    <property type="entry name" value="Glycogen Phosphorylase B"/>
    <property type="match status" value="2"/>
</dbReference>
<evidence type="ECO:0000313" key="3">
    <source>
        <dbReference type="Proteomes" id="UP000321820"/>
    </source>
</evidence>
<dbReference type="SUPFAM" id="SSF53756">
    <property type="entry name" value="UDP-Glycosyltransferase/glycogen phosphorylase"/>
    <property type="match status" value="1"/>
</dbReference>
<dbReference type="PANTHER" id="PTHR21015">
    <property type="entry name" value="UDP-N-ACETYLGLUCOSAMINE--N-ACETYLMURAMYL-(PENTAPEPTIDE) PYROPHOSPHORYL-UNDECAPRENOL N-ACETYLGLUCOSAMINE TRANSFERASE 1"/>
    <property type="match status" value="1"/>
</dbReference>
<dbReference type="OrthoDB" id="978683at2"/>
<accession>A0A5B9EBA1</accession>
<evidence type="ECO:0000313" key="2">
    <source>
        <dbReference type="EMBL" id="QEE27296.1"/>
    </source>
</evidence>
<dbReference type="Proteomes" id="UP000321820">
    <property type="component" value="Chromosome"/>
</dbReference>
<evidence type="ECO:0000259" key="1">
    <source>
        <dbReference type="Pfam" id="PF04101"/>
    </source>
</evidence>
<gene>
    <name evidence="2" type="ORF">FTW19_04275</name>
</gene>
<proteinExistence type="predicted"/>
<dbReference type="EMBL" id="CP042806">
    <property type="protein sequence ID" value="QEE27296.1"/>
    <property type="molecule type" value="Genomic_DNA"/>
</dbReference>